<name>A0A1F5EB83_9BACT</name>
<dbReference type="STRING" id="1797471.A3A71_01270"/>
<dbReference type="PROSITE" id="PS51109">
    <property type="entry name" value="G5"/>
    <property type="match status" value="1"/>
</dbReference>
<keyword evidence="1" id="KW-0732">Signal</keyword>
<evidence type="ECO:0000313" key="3">
    <source>
        <dbReference type="EMBL" id="OGD64668.1"/>
    </source>
</evidence>
<evidence type="ECO:0000259" key="2">
    <source>
        <dbReference type="PROSITE" id="PS51109"/>
    </source>
</evidence>
<comment type="caution">
    <text evidence="3">The sequence shown here is derived from an EMBL/GenBank/DDBJ whole genome shotgun (WGS) entry which is preliminary data.</text>
</comment>
<protein>
    <recommendedName>
        <fullName evidence="2">G5 domain-containing protein</fullName>
    </recommendedName>
</protein>
<dbReference type="Pfam" id="PF03990">
    <property type="entry name" value="DUF348"/>
    <property type="match status" value="1"/>
</dbReference>
<proteinExistence type="predicted"/>
<dbReference type="InterPro" id="IPR007137">
    <property type="entry name" value="DUF348"/>
</dbReference>
<dbReference type="Gene3D" id="2.40.40.10">
    <property type="entry name" value="RlpA-like domain"/>
    <property type="match status" value="1"/>
</dbReference>
<feature type="domain" description="G5" evidence="2">
    <location>
        <begin position="152"/>
        <end position="232"/>
    </location>
</feature>
<sequence>MATTKKWGGIFLATIVLASAMFLLFSGRSSAEVTLADQTLLGAATNLHPVKVFSINRDASSIKEAFRLAGVNFYPEDRISYFPEPSLGLGTVVTVQRALPVTVRDGNTTRVMRSWASTVGGLIKEKKIILGDDDRVAPTLITALSTDTTVTIVRVARTVLTEHESISYQVIEQEDPNMWRGERVVDQEGIDGIRELKYLLIRENGRLISKTLISDVVKSAVQSRIIRVGTKLKIGQTLYGLSTWYSGYSTEVAMDLFPAGTNIRVTNLDNGLSVIVNVDGCICGNGHALIDLSPRLYQKLGGSLGAGVMRNIRVEEVLN</sequence>
<dbReference type="InterPro" id="IPR036908">
    <property type="entry name" value="RlpA-like_sf"/>
</dbReference>
<dbReference type="Gene3D" id="2.20.230.10">
    <property type="entry name" value="Resuscitation-promoting factor rpfb"/>
    <property type="match status" value="1"/>
</dbReference>
<organism evidence="3 4">
    <name type="scientific">Candidatus Berkelbacteria bacterium RIFCSPLOWO2_01_FULL_50_28</name>
    <dbReference type="NCBI Taxonomy" id="1797471"/>
    <lineage>
        <taxon>Bacteria</taxon>
        <taxon>Candidatus Berkelbacteria</taxon>
    </lineage>
</organism>
<dbReference type="InterPro" id="IPR011098">
    <property type="entry name" value="G5_dom"/>
</dbReference>
<dbReference type="EMBL" id="MEZX01000002">
    <property type="protein sequence ID" value="OGD64668.1"/>
    <property type="molecule type" value="Genomic_DNA"/>
</dbReference>
<evidence type="ECO:0000256" key="1">
    <source>
        <dbReference type="ARBA" id="ARBA00022729"/>
    </source>
</evidence>
<gene>
    <name evidence="3" type="ORF">A3A71_01270</name>
</gene>
<dbReference type="Proteomes" id="UP000177481">
    <property type="component" value="Unassembled WGS sequence"/>
</dbReference>
<dbReference type="AlphaFoldDB" id="A0A1F5EB83"/>
<evidence type="ECO:0000313" key="4">
    <source>
        <dbReference type="Proteomes" id="UP000177481"/>
    </source>
</evidence>
<dbReference type="SMART" id="SM01208">
    <property type="entry name" value="G5"/>
    <property type="match status" value="1"/>
</dbReference>
<accession>A0A1F5EB83</accession>
<dbReference type="Pfam" id="PF07501">
    <property type="entry name" value="G5"/>
    <property type="match status" value="1"/>
</dbReference>
<reference evidence="3 4" key="1">
    <citation type="journal article" date="2016" name="Nat. Commun.">
        <title>Thousands of microbial genomes shed light on interconnected biogeochemical processes in an aquifer system.</title>
        <authorList>
            <person name="Anantharaman K."/>
            <person name="Brown C.T."/>
            <person name="Hug L.A."/>
            <person name="Sharon I."/>
            <person name="Castelle C.J."/>
            <person name="Probst A.J."/>
            <person name="Thomas B.C."/>
            <person name="Singh A."/>
            <person name="Wilkins M.J."/>
            <person name="Karaoz U."/>
            <person name="Brodie E.L."/>
            <person name="Williams K.H."/>
            <person name="Hubbard S.S."/>
            <person name="Banfield J.F."/>
        </authorList>
    </citation>
    <scope>NUCLEOTIDE SEQUENCE [LARGE SCALE GENOMIC DNA]</scope>
</reference>